<dbReference type="SUPFAM" id="SSF46955">
    <property type="entry name" value="Putative DNA-binding domain"/>
    <property type="match status" value="1"/>
</dbReference>
<keyword evidence="2" id="KW-0238">DNA-binding</keyword>
<reference evidence="5" key="3">
    <citation type="submission" date="2015-03" db="EMBL/GenBank/DDBJ databases">
        <authorList>
            <consortium name="Pathogen Informatics"/>
        </authorList>
    </citation>
    <scope>NUCLEOTIDE SEQUENCE [LARGE SCALE GENOMIC DNA]</scope>
    <source>
        <strain evidence="5">A125KOH2</strain>
    </source>
</reference>
<keyword evidence="4" id="KW-1185">Reference proteome</keyword>
<evidence type="ECO:0000313" key="4">
    <source>
        <dbReference type="Proteomes" id="UP000044625"/>
    </source>
</evidence>
<evidence type="ECO:0000313" key="5">
    <source>
        <dbReference type="Proteomes" id="UP000045840"/>
    </source>
</evidence>
<organism evidence="2 5">
    <name type="scientific">Yersinia pekkanenii</name>
    <dbReference type="NCBI Taxonomy" id="1288385"/>
    <lineage>
        <taxon>Bacteria</taxon>
        <taxon>Pseudomonadati</taxon>
        <taxon>Pseudomonadota</taxon>
        <taxon>Gammaproteobacteria</taxon>
        <taxon>Enterobacterales</taxon>
        <taxon>Yersiniaceae</taxon>
        <taxon>Yersinia</taxon>
    </lineage>
</organism>
<dbReference type="InterPro" id="IPR036388">
    <property type="entry name" value="WH-like_DNA-bd_sf"/>
</dbReference>
<proteinExistence type="predicted"/>
<evidence type="ECO:0000313" key="2">
    <source>
        <dbReference type="EMBL" id="CNH89374.1"/>
    </source>
</evidence>
<gene>
    <name evidence="2" type="ORF">ERS008529_02393</name>
    <name evidence="3" type="ORF">ERS137968_02891</name>
</gene>
<dbReference type="OrthoDB" id="5676324at2"/>
<dbReference type="PROSITE" id="PS51702">
    <property type="entry name" value="HTH_MU"/>
    <property type="match status" value="1"/>
</dbReference>
<evidence type="ECO:0000313" key="3">
    <source>
        <dbReference type="EMBL" id="CRY67804.1"/>
    </source>
</evidence>
<dbReference type="Proteomes" id="UP000045840">
    <property type="component" value="Unassembled WGS sequence"/>
</dbReference>
<protein>
    <submittedName>
        <fullName evidence="2">MuA-transposase/repressor protein CI DNA-binding</fullName>
    </submittedName>
</protein>
<dbReference type="STRING" id="1288385.ERS137968_02891"/>
<accession>A0A0T9PZS6</accession>
<dbReference type="Gene3D" id="1.10.10.10">
    <property type="entry name" value="Winged helix-like DNA-binding domain superfamily/Winged helix DNA-binding domain"/>
    <property type="match status" value="1"/>
</dbReference>
<dbReference type="InterPro" id="IPR003314">
    <property type="entry name" value="Mu-type_HTH"/>
</dbReference>
<dbReference type="EMBL" id="CQAZ01000020">
    <property type="protein sequence ID" value="CNH89374.1"/>
    <property type="molecule type" value="Genomic_DNA"/>
</dbReference>
<dbReference type="AlphaFoldDB" id="A0A0T9PZS6"/>
<feature type="domain" description="HTH Mu-type" evidence="1">
    <location>
        <begin position="2"/>
        <end position="69"/>
    </location>
</feature>
<dbReference type="EMBL" id="CWJL01000014">
    <property type="protein sequence ID" value="CRY67804.1"/>
    <property type="molecule type" value="Genomic_DNA"/>
</dbReference>
<reference evidence="2" key="2">
    <citation type="submission" date="2015-03" db="EMBL/GenBank/DDBJ databases">
        <authorList>
            <person name="Murphy D."/>
        </authorList>
    </citation>
    <scope>NUCLEOTIDE SEQUENCE [LARGE SCALE GENOMIC DNA]</scope>
    <source>
        <strain evidence="2">A125KOH2</strain>
    </source>
</reference>
<sequence length="113" mass="12746">MEKQWITATELAGIAGLPKSTAGIHGKARREGWERRRKRGVQGKAVEYAVESLPLGVLNVLRLRESPAEYVLQRQEPLTVWIEAYHQLTDAERVQAIAFLLREGVGALMKRLI</sequence>
<dbReference type="Proteomes" id="UP000044625">
    <property type="component" value="Unassembled WGS sequence"/>
</dbReference>
<dbReference type="Pfam" id="PF02316">
    <property type="entry name" value="HTH_Tnp_Mu_1"/>
    <property type="match status" value="1"/>
</dbReference>
<evidence type="ECO:0000259" key="1">
    <source>
        <dbReference type="PROSITE" id="PS51702"/>
    </source>
</evidence>
<dbReference type="InterPro" id="IPR009061">
    <property type="entry name" value="DNA-bd_dom_put_sf"/>
</dbReference>
<name>A0A0T9PZS6_9GAMM</name>
<reference evidence="3 4" key="1">
    <citation type="submission" date="2015-03" db="EMBL/GenBank/DDBJ databases">
        <authorList>
            <consortium name="Pathogen Informatics"/>
            <person name="Murphy D."/>
        </authorList>
    </citation>
    <scope>NUCLEOTIDE SEQUENCE [LARGE SCALE GENOMIC DNA]</scope>
    <source>
        <strain evidence="4">type strain: CIP110230</strain>
        <strain evidence="3">Type strain: CIP110230</strain>
    </source>
</reference>
<dbReference type="RefSeq" id="WP_049613449.1">
    <property type="nucleotide sequence ID" value="NZ_CAWMMU010000014.1"/>
</dbReference>
<dbReference type="GO" id="GO:0003677">
    <property type="term" value="F:DNA binding"/>
    <property type="evidence" value="ECO:0007669"/>
    <property type="project" value="UniProtKB-KW"/>
</dbReference>